<keyword evidence="9" id="KW-0411">Iron-sulfur</keyword>
<evidence type="ECO:0000256" key="8">
    <source>
        <dbReference type="ARBA" id="ARBA00023004"/>
    </source>
</evidence>
<dbReference type="InterPro" id="IPR007197">
    <property type="entry name" value="rSAM"/>
</dbReference>
<evidence type="ECO:0000256" key="2">
    <source>
        <dbReference type="ARBA" id="ARBA00001966"/>
    </source>
</evidence>
<dbReference type="InterPro" id="IPR003739">
    <property type="entry name" value="Lys_aminomutase/Glu_NH3_mut"/>
</dbReference>
<dbReference type="PANTHER" id="PTHR30538:SF1">
    <property type="entry name" value="L-LYSINE 2,3-AMINOMUTASE"/>
    <property type="match status" value="1"/>
</dbReference>
<evidence type="ECO:0000256" key="9">
    <source>
        <dbReference type="ARBA" id="ARBA00023014"/>
    </source>
</evidence>
<evidence type="ECO:0000256" key="1">
    <source>
        <dbReference type="ARBA" id="ARBA00001933"/>
    </source>
</evidence>
<dbReference type="InterPro" id="IPR013785">
    <property type="entry name" value="Aldolase_TIM"/>
</dbReference>
<dbReference type="NCBIfam" id="TIGR00238">
    <property type="entry name" value="KamA family radical SAM protein"/>
    <property type="match status" value="1"/>
</dbReference>
<keyword evidence="7" id="KW-0663">Pyridoxal phosphate</keyword>
<dbReference type="RefSeq" id="WP_075773913.1">
    <property type="nucleotide sequence ID" value="NZ_CP019437.1"/>
</dbReference>
<dbReference type="Gene3D" id="3.20.20.70">
    <property type="entry name" value="Aldolase class I"/>
    <property type="match status" value="1"/>
</dbReference>
<dbReference type="EMBL" id="CP019437">
    <property type="protein sequence ID" value="AQS49385.1"/>
    <property type="molecule type" value="Genomic_DNA"/>
</dbReference>
<reference evidence="12 13" key="1">
    <citation type="submission" date="2017-01" db="EMBL/GenBank/DDBJ databases">
        <title>The complete genome sequence of a sulfur-oxidizing marine bacterium Thioclava sp. 25B10_4T.</title>
        <authorList>
            <person name="Liu Y."/>
            <person name="Lai Q."/>
            <person name="Shao Z."/>
        </authorList>
    </citation>
    <scope>NUCLEOTIDE SEQUENCE [LARGE SCALE GENOMIC DNA]</scope>
    <source>
        <strain evidence="12 13">25B10_4</strain>
    </source>
</reference>
<keyword evidence="13" id="KW-1185">Reference proteome</keyword>
<evidence type="ECO:0000256" key="7">
    <source>
        <dbReference type="ARBA" id="ARBA00022898"/>
    </source>
</evidence>
<accession>A0ABM6IKB6</accession>
<evidence type="ECO:0000256" key="4">
    <source>
        <dbReference type="ARBA" id="ARBA00022485"/>
    </source>
</evidence>
<keyword evidence="5" id="KW-0949">S-adenosyl-L-methionine</keyword>
<dbReference type="PANTHER" id="PTHR30538">
    <property type="entry name" value="LYSINE 2,3-AMINOMUTASE-RELATED"/>
    <property type="match status" value="1"/>
</dbReference>
<gene>
    <name evidence="12" type="ORF">BMG03_17505</name>
</gene>
<name>A0ABM6IKB6_9RHOB</name>
<dbReference type="Pfam" id="PF04055">
    <property type="entry name" value="Radical_SAM"/>
    <property type="match status" value="1"/>
</dbReference>
<evidence type="ECO:0000256" key="10">
    <source>
        <dbReference type="ARBA" id="ARBA00023235"/>
    </source>
</evidence>
<dbReference type="SUPFAM" id="SSF102114">
    <property type="entry name" value="Radical SAM enzymes"/>
    <property type="match status" value="1"/>
</dbReference>
<dbReference type="InterPro" id="IPR022447">
    <property type="entry name" value="Lys_aminomutase-rel"/>
</dbReference>
<keyword evidence="4" id="KW-0004">4Fe-4S</keyword>
<dbReference type="CDD" id="cd01335">
    <property type="entry name" value="Radical_SAM"/>
    <property type="match status" value="1"/>
</dbReference>
<dbReference type="NCBIfam" id="TIGR03822">
    <property type="entry name" value="AblA_like_2"/>
    <property type="match status" value="1"/>
</dbReference>
<dbReference type="PROSITE" id="PS51918">
    <property type="entry name" value="RADICAL_SAM"/>
    <property type="match status" value="1"/>
</dbReference>
<evidence type="ECO:0000256" key="3">
    <source>
        <dbReference type="ARBA" id="ARBA00008703"/>
    </source>
</evidence>
<evidence type="ECO:0000313" key="13">
    <source>
        <dbReference type="Proteomes" id="UP000185622"/>
    </source>
</evidence>
<sequence>MTDHSRHPRALTRVADLERDGLTASGVRVDLERVAKEFRIRVTPEMRGAIADPTDPVAAQFVPSAAELVTRAEEMEDPIGDDAHSPAPGLTHRYPDRVILHITKTCDVYCRFCFRRETVGENGPLPEDQLTQALDYIAATPAIREVILTGGDPLTLSTRRLGAVLERLSGIPHLDQVRLHTRVPVVAPERITDQLCALLRNAPTAWIVLHTNHAQELTPVAHDAIARLVDRGIPMLSQTVLLRGINDSADALEGLFRALTKLRVKPYYLHHCDLARGTSHFRTTIAEGRALMAELRRRCSGTMLPTYVLDIPGGHGKVPITSDHFTPGDSPGDWHVTDRRGTVHAYRDPATR</sequence>
<evidence type="ECO:0000259" key="11">
    <source>
        <dbReference type="PROSITE" id="PS51918"/>
    </source>
</evidence>
<dbReference type="InterPro" id="IPR058240">
    <property type="entry name" value="rSAM_sf"/>
</dbReference>
<comment type="similarity">
    <text evidence="3">Belongs to the radical SAM superfamily. KamA family.</text>
</comment>
<feature type="domain" description="Radical SAM core" evidence="11">
    <location>
        <begin position="92"/>
        <end position="302"/>
    </location>
</feature>
<keyword evidence="8" id="KW-0408">Iron</keyword>
<evidence type="ECO:0000313" key="12">
    <source>
        <dbReference type="EMBL" id="AQS49385.1"/>
    </source>
</evidence>
<proteinExistence type="inferred from homology"/>
<evidence type="ECO:0000256" key="6">
    <source>
        <dbReference type="ARBA" id="ARBA00022723"/>
    </source>
</evidence>
<keyword evidence="10" id="KW-0413">Isomerase</keyword>
<comment type="cofactor">
    <cofactor evidence="2">
        <name>[4Fe-4S] cluster</name>
        <dbReference type="ChEBI" id="CHEBI:49883"/>
    </cofactor>
</comment>
<dbReference type="Proteomes" id="UP000185622">
    <property type="component" value="Chromosome"/>
</dbReference>
<evidence type="ECO:0000256" key="5">
    <source>
        <dbReference type="ARBA" id="ARBA00022691"/>
    </source>
</evidence>
<dbReference type="SFLD" id="SFLDG01070">
    <property type="entry name" value="PLP-dependent"/>
    <property type="match status" value="1"/>
</dbReference>
<dbReference type="SFLD" id="SFLDS00029">
    <property type="entry name" value="Radical_SAM"/>
    <property type="match status" value="1"/>
</dbReference>
<comment type="cofactor">
    <cofactor evidence="1">
        <name>pyridoxal 5'-phosphate</name>
        <dbReference type="ChEBI" id="CHEBI:597326"/>
    </cofactor>
</comment>
<protein>
    <submittedName>
        <fullName evidence="12">Lysine 2,3-aminomutase</fullName>
    </submittedName>
</protein>
<dbReference type="PIRSF" id="PIRSF004911">
    <property type="entry name" value="DUF160"/>
    <property type="match status" value="1"/>
</dbReference>
<keyword evidence="6" id="KW-0479">Metal-binding</keyword>
<organism evidence="12 13">
    <name type="scientific">Thioclava nitratireducens</name>
    <dbReference type="NCBI Taxonomy" id="1915078"/>
    <lineage>
        <taxon>Bacteria</taxon>
        <taxon>Pseudomonadati</taxon>
        <taxon>Pseudomonadota</taxon>
        <taxon>Alphaproteobacteria</taxon>
        <taxon>Rhodobacterales</taxon>
        <taxon>Paracoccaceae</taxon>
        <taxon>Thioclava</taxon>
    </lineage>
</organism>